<evidence type="ECO:0000313" key="2">
    <source>
        <dbReference type="EMBL" id="KRX44229.1"/>
    </source>
</evidence>
<feature type="compositionally biased region" description="Polar residues" evidence="1">
    <location>
        <begin position="433"/>
        <end position="451"/>
    </location>
</feature>
<protein>
    <submittedName>
        <fullName evidence="2">Uncharacterized protein</fullName>
    </submittedName>
</protein>
<evidence type="ECO:0000313" key="3">
    <source>
        <dbReference type="Proteomes" id="UP000055048"/>
    </source>
</evidence>
<dbReference type="OrthoDB" id="10300975at2759"/>
<proteinExistence type="predicted"/>
<sequence>MDLSINEDYALKRMSKKCESYQEGCATADIALHVLRNACADVLIGQDMLENRTGMVQTSPTLLLLVVDSAILWGRQHRLGGVLPHVSHMTLTAANLSFQRRDALELSMTAGKIALPFSAFHRLPVASRQNLQTPPNIRNPTDVNHLFTTPFLEIEVSSMFPDGNDVIYSYASLDLPHYEDDNLHCLTCIDEDNDWFNLFSDLNVLVFDQRISSYTTAWIRLCCKPFSIASRSKNLQFCTKASAMMNVLKASKRKDGSLHTILHFYASICLQGRCTVFNGRLSKKDLNSGESEPLSIWRRVKQSNQVNDVNRRVRPRDHIFRLATAGPSSHFPGNILACIRQIKSTVFINKYERGPPPIRRRISQEQQPLTLRSMPTTEIQFLHVGLSPLHKYHRGTGYKILFYMLETSVPTASLTFSNKVDKVYLPRRGLRSGSKNSCGWRSPSRTSSDSLTPLTLHVATARSKCTNIRATTVVPNGNSNAFL</sequence>
<dbReference type="AlphaFoldDB" id="A0A0V0TZ08"/>
<name>A0A0V0TZ08_9BILA</name>
<gene>
    <name evidence="2" type="ORF">T05_15760</name>
</gene>
<comment type="caution">
    <text evidence="2">The sequence shown here is derived from an EMBL/GenBank/DDBJ whole genome shotgun (WGS) entry which is preliminary data.</text>
</comment>
<dbReference type="EMBL" id="JYDJ01000101">
    <property type="protein sequence ID" value="KRX44229.1"/>
    <property type="molecule type" value="Genomic_DNA"/>
</dbReference>
<dbReference type="Proteomes" id="UP000055048">
    <property type="component" value="Unassembled WGS sequence"/>
</dbReference>
<accession>A0A0V0TZ08</accession>
<organism evidence="2 3">
    <name type="scientific">Trichinella murrelli</name>
    <dbReference type="NCBI Taxonomy" id="144512"/>
    <lineage>
        <taxon>Eukaryota</taxon>
        <taxon>Metazoa</taxon>
        <taxon>Ecdysozoa</taxon>
        <taxon>Nematoda</taxon>
        <taxon>Enoplea</taxon>
        <taxon>Dorylaimia</taxon>
        <taxon>Trichinellida</taxon>
        <taxon>Trichinellidae</taxon>
        <taxon>Trichinella</taxon>
    </lineage>
</organism>
<feature type="region of interest" description="Disordered" evidence="1">
    <location>
        <begin position="431"/>
        <end position="451"/>
    </location>
</feature>
<reference evidence="2 3" key="1">
    <citation type="submission" date="2015-01" db="EMBL/GenBank/DDBJ databases">
        <title>Evolution of Trichinella species and genotypes.</title>
        <authorList>
            <person name="Korhonen P.K."/>
            <person name="Edoardo P."/>
            <person name="Giuseppe L.R."/>
            <person name="Gasser R.B."/>
        </authorList>
    </citation>
    <scope>NUCLEOTIDE SEQUENCE [LARGE SCALE GENOMIC DNA]</scope>
    <source>
        <strain evidence="2">ISS417</strain>
    </source>
</reference>
<keyword evidence="3" id="KW-1185">Reference proteome</keyword>
<evidence type="ECO:0000256" key="1">
    <source>
        <dbReference type="SAM" id="MobiDB-lite"/>
    </source>
</evidence>